<organism evidence="3 4">
    <name type="scientific">Nocardioides lianchengensis</name>
    <dbReference type="NCBI Taxonomy" id="1045774"/>
    <lineage>
        <taxon>Bacteria</taxon>
        <taxon>Bacillati</taxon>
        <taxon>Actinomycetota</taxon>
        <taxon>Actinomycetes</taxon>
        <taxon>Propionibacteriales</taxon>
        <taxon>Nocardioidaceae</taxon>
        <taxon>Nocardioides</taxon>
    </lineage>
</organism>
<keyword evidence="2" id="KW-0812">Transmembrane</keyword>
<proteinExistence type="predicted"/>
<protein>
    <submittedName>
        <fullName evidence="3">Uncharacterized protein</fullName>
    </submittedName>
</protein>
<feature type="region of interest" description="Disordered" evidence="1">
    <location>
        <begin position="1"/>
        <end position="46"/>
    </location>
</feature>
<dbReference type="Proteomes" id="UP000199034">
    <property type="component" value="Unassembled WGS sequence"/>
</dbReference>
<feature type="transmembrane region" description="Helical" evidence="2">
    <location>
        <begin position="105"/>
        <end position="122"/>
    </location>
</feature>
<keyword evidence="2" id="KW-1133">Transmembrane helix</keyword>
<dbReference type="OrthoDB" id="3787269at2"/>
<dbReference type="SUPFAM" id="SSF48317">
    <property type="entry name" value="Acid phosphatase/Vanadium-dependent haloperoxidase"/>
    <property type="match status" value="1"/>
</dbReference>
<accession>A0A1G6MU69</accession>
<evidence type="ECO:0000313" key="4">
    <source>
        <dbReference type="Proteomes" id="UP000199034"/>
    </source>
</evidence>
<evidence type="ECO:0000256" key="2">
    <source>
        <dbReference type="SAM" id="Phobius"/>
    </source>
</evidence>
<evidence type="ECO:0000256" key="1">
    <source>
        <dbReference type="SAM" id="MobiDB-lite"/>
    </source>
</evidence>
<dbReference type="EMBL" id="FMZM01000003">
    <property type="protein sequence ID" value="SDC59103.1"/>
    <property type="molecule type" value="Genomic_DNA"/>
</dbReference>
<keyword evidence="4" id="KW-1185">Reference proteome</keyword>
<evidence type="ECO:0000313" key="3">
    <source>
        <dbReference type="EMBL" id="SDC59103.1"/>
    </source>
</evidence>
<reference evidence="3 4" key="1">
    <citation type="submission" date="2016-10" db="EMBL/GenBank/DDBJ databases">
        <authorList>
            <person name="de Groot N.N."/>
        </authorList>
    </citation>
    <scope>NUCLEOTIDE SEQUENCE [LARGE SCALE GENOMIC DNA]</scope>
    <source>
        <strain evidence="3 4">CGMCC 4.6858</strain>
    </source>
</reference>
<keyword evidence="2" id="KW-0472">Membrane</keyword>
<sequence length="138" mass="15398">MQRDEDEDAVWRSIVDNYGDRPDLEPEAATTDPEPVDPPVDEAVDDPEWFSAPLAAPDEDRFVPPPPPPVPRARLDRRIAWFGVFGAPVILLVCLIIRIGIPRLLAYGLVAAFVGGFLYLVWQMPRGPRDPWDDGAQV</sequence>
<feature type="transmembrane region" description="Helical" evidence="2">
    <location>
        <begin position="79"/>
        <end position="99"/>
    </location>
</feature>
<dbReference type="STRING" id="1045774.SAMN05421872_10329"/>
<dbReference type="RefSeq" id="WP_090852307.1">
    <property type="nucleotide sequence ID" value="NZ_FMZM01000003.1"/>
</dbReference>
<dbReference type="InterPro" id="IPR036938">
    <property type="entry name" value="PAP2/HPO_sf"/>
</dbReference>
<name>A0A1G6MU69_9ACTN</name>
<gene>
    <name evidence="3" type="ORF">SAMN05421872_10329</name>
</gene>
<dbReference type="AlphaFoldDB" id="A0A1G6MU69"/>